<organism evidence="1">
    <name type="scientific">freshwater metagenome</name>
    <dbReference type="NCBI Taxonomy" id="449393"/>
    <lineage>
        <taxon>unclassified sequences</taxon>
        <taxon>metagenomes</taxon>
        <taxon>ecological metagenomes</taxon>
    </lineage>
</organism>
<dbReference type="Pfam" id="PF25310">
    <property type="entry name" value="VG15"/>
    <property type="match status" value="1"/>
</dbReference>
<protein>
    <submittedName>
        <fullName evidence="1">Unannotated protein</fullName>
    </submittedName>
</protein>
<proteinExistence type="predicted"/>
<accession>A0A6J6GTP6</accession>
<sequence>MAAATEPQLLRLAQAHQDQLLAIRDRSAAVLARLWSSVVTNPSEFTAGQWLAASIPVLDASMQAAAASTLAYVSAYTAAATETAPTPARFTADEFTRPRGGVALEELLRRPIVTLRSALAKGEPFDRASQLGSQRAAQIGATDPMLASRAAGSAAMKAEPRIVGYRRVPDGGACAFCRLAATQRYRDSDLMAMHSSCGCSVAPIVGDRDPGQIIDRQALASLKADGVIDEISLRRYISSTDDVVASYQANADKWRREARDTDDQAAETRYSKRADDWARKAEQRALDVDAARKKLKAIQQGRLDKLTAVHDHGELGPVLYPAGVKFSAA</sequence>
<gene>
    <name evidence="1" type="ORF">UFOPK1493_04572</name>
</gene>
<dbReference type="EMBL" id="CAEZSR010000387">
    <property type="protein sequence ID" value="CAB4604732.1"/>
    <property type="molecule type" value="Genomic_DNA"/>
</dbReference>
<name>A0A6J6GTP6_9ZZZZ</name>
<dbReference type="InterPro" id="IPR057369">
    <property type="entry name" value="VG15"/>
</dbReference>
<dbReference type="AlphaFoldDB" id="A0A6J6GTP6"/>
<evidence type="ECO:0000313" key="1">
    <source>
        <dbReference type="EMBL" id="CAB4604732.1"/>
    </source>
</evidence>
<reference evidence="1" key="1">
    <citation type="submission" date="2020-05" db="EMBL/GenBank/DDBJ databases">
        <authorList>
            <person name="Chiriac C."/>
            <person name="Salcher M."/>
            <person name="Ghai R."/>
            <person name="Kavagutti S V."/>
        </authorList>
    </citation>
    <scope>NUCLEOTIDE SEQUENCE</scope>
</reference>